<dbReference type="Pfam" id="PF11111">
    <property type="entry name" value="CENP-M"/>
    <property type="match status" value="1"/>
</dbReference>
<evidence type="ECO:0000256" key="3">
    <source>
        <dbReference type="ARBA" id="ARBA00016382"/>
    </source>
</evidence>
<evidence type="ECO:0000313" key="8">
    <source>
        <dbReference type="Proteomes" id="UP000694562"/>
    </source>
</evidence>
<comment type="subcellular location">
    <subcellularLocation>
        <location evidence="2">Chromosome</location>
        <location evidence="2">Centromere</location>
    </subcellularLocation>
    <subcellularLocation>
        <location evidence="1">Nucleus</location>
    </subcellularLocation>
</comment>
<dbReference type="InterPro" id="IPR027417">
    <property type="entry name" value="P-loop_NTPase"/>
</dbReference>
<dbReference type="Ensembl" id="ENSFTIT00000009703.1">
    <property type="protein sequence ID" value="ENSFTIP00000009287.1"/>
    <property type="gene ID" value="ENSFTIG00000006266.1"/>
</dbReference>
<evidence type="ECO:0000313" key="7">
    <source>
        <dbReference type="Ensembl" id="ENSFTIP00000009287.1"/>
    </source>
</evidence>
<dbReference type="PANTHER" id="PTHR34436">
    <property type="entry name" value="CENTROMERE PROTEIN M"/>
    <property type="match status" value="1"/>
</dbReference>
<protein>
    <recommendedName>
        <fullName evidence="3">Centromere protein M</fullName>
    </recommendedName>
</protein>
<evidence type="ECO:0000256" key="6">
    <source>
        <dbReference type="ARBA" id="ARBA00023328"/>
    </source>
</evidence>
<dbReference type="InterPro" id="IPR020987">
    <property type="entry name" value="Centromere_Cenp-M"/>
</dbReference>
<dbReference type="GO" id="GO:0005634">
    <property type="term" value="C:nucleus"/>
    <property type="evidence" value="ECO:0007669"/>
    <property type="project" value="UniProtKB-SubCell"/>
</dbReference>
<evidence type="ECO:0000256" key="5">
    <source>
        <dbReference type="ARBA" id="ARBA00023242"/>
    </source>
</evidence>
<dbReference type="AlphaFoldDB" id="A0A8C4XMW1"/>
<reference evidence="7" key="1">
    <citation type="submission" date="2025-08" db="UniProtKB">
        <authorList>
            <consortium name="Ensembl"/>
        </authorList>
    </citation>
    <scope>IDENTIFICATION</scope>
</reference>
<keyword evidence="4" id="KW-0158">Chromosome</keyword>
<evidence type="ECO:0000256" key="2">
    <source>
        <dbReference type="ARBA" id="ARBA00004584"/>
    </source>
</evidence>
<reference evidence="7" key="2">
    <citation type="submission" date="2025-09" db="UniProtKB">
        <authorList>
            <consortium name="Ensembl"/>
        </authorList>
    </citation>
    <scope>IDENTIFICATION</scope>
</reference>
<dbReference type="Gene3D" id="3.40.50.300">
    <property type="entry name" value="P-loop containing nucleotide triphosphate hydrolases"/>
    <property type="match status" value="1"/>
</dbReference>
<keyword evidence="8" id="KW-1185">Reference proteome</keyword>
<name>A0A8C4XMW1_FALTI</name>
<evidence type="ECO:0000256" key="4">
    <source>
        <dbReference type="ARBA" id="ARBA00022454"/>
    </source>
</evidence>
<dbReference type="PANTHER" id="PTHR34436:SF1">
    <property type="entry name" value="CENTROMERE PROTEIN M"/>
    <property type="match status" value="1"/>
</dbReference>
<keyword evidence="6" id="KW-0137">Centromere</keyword>
<sequence>MSVVQPFDKLPIPNSAACLVGPPPRPRRRFCLPGPGPAATPACPAPSAAAGRAPAATAVTAAAPRRGIGRLAAICKRWRGAGPRPWPLPPAGPGPRGCPSDRAFPSCRRSWWGRTRACSRGWRRRSSWRRRASRSVFGRVNSCSVEISAVWKLGEAYCSPVLFCELELEGIRVATAQRLLRMLQICAGHITGVSALSFGLLMRNSDDN</sequence>
<accession>A0A8C4XMW1</accession>
<keyword evidence="5" id="KW-0539">Nucleus</keyword>
<proteinExistence type="predicted"/>
<evidence type="ECO:0000256" key="1">
    <source>
        <dbReference type="ARBA" id="ARBA00004123"/>
    </source>
</evidence>
<organism evidence="7 8">
    <name type="scientific">Falco tinnunculus</name>
    <name type="common">Common kestrel</name>
    <dbReference type="NCBI Taxonomy" id="100819"/>
    <lineage>
        <taxon>Eukaryota</taxon>
        <taxon>Metazoa</taxon>
        <taxon>Chordata</taxon>
        <taxon>Craniata</taxon>
        <taxon>Vertebrata</taxon>
        <taxon>Euteleostomi</taxon>
        <taxon>Archelosauria</taxon>
        <taxon>Archosauria</taxon>
        <taxon>Dinosauria</taxon>
        <taxon>Saurischia</taxon>
        <taxon>Theropoda</taxon>
        <taxon>Coelurosauria</taxon>
        <taxon>Aves</taxon>
        <taxon>Neognathae</taxon>
        <taxon>Neoaves</taxon>
        <taxon>Telluraves</taxon>
        <taxon>Australaves</taxon>
        <taxon>Falconiformes</taxon>
        <taxon>Falconidae</taxon>
        <taxon>Falco</taxon>
    </lineage>
</organism>
<dbReference type="Proteomes" id="UP000694562">
    <property type="component" value="Unplaced"/>
</dbReference>
<dbReference type="OrthoDB" id="2386686at2759"/>
<dbReference type="GO" id="GO:0000775">
    <property type="term" value="C:chromosome, centromeric region"/>
    <property type="evidence" value="ECO:0007669"/>
    <property type="project" value="UniProtKB-SubCell"/>
</dbReference>